<evidence type="ECO:0000256" key="1">
    <source>
        <dbReference type="SAM" id="MobiDB-lite"/>
    </source>
</evidence>
<dbReference type="Proteomes" id="UP000826656">
    <property type="component" value="Unassembled WGS sequence"/>
</dbReference>
<organism evidence="2 3">
    <name type="scientific">Solanum tuberosum</name>
    <name type="common">Potato</name>
    <dbReference type="NCBI Taxonomy" id="4113"/>
    <lineage>
        <taxon>Eukaryota</taxon>
        <taxon>Viridiplantae</taxon>
        <taxon>Streptophyta</taxon>
        <taxon>Embryophyta</taxon>
        <taxon>Tracheophyta</taxon>
        <taxon>Spermatophyta</taxon>
        <taxon>Magnoliopsida</taxon>
        <taxon>eudicotyledons</taxon>
        <taxon>Gunneridae</taxon>
        <taxon>Pentapetalae</taxon>
        <taxon>asterids</taxon>
        <taxon>lamiids</taxon>
        <taxon>Solanales</taxon>
        <taxon>Solanaceae</taxon>
        <taxon>Solanoideae</taxon>
        <taxon>Solaneae</taxon>
        <taxon>Solanum</taxon>
    </lineage>
</organism>
<evidence type="ECO:0000313" key="2">
    <source>
        <dbReference type="EMBL" id="KAH0781141.1"/>
    </source>
</evidence>
<proteinExistence type="predicted"/>
<accession>A0ABQ7WLK5</accession>
<sequence length="126" mass="14201">MKGNVLRKRNSIRPLSGKSWKKGEKERLPTTNKGWLSGLVWPPLSEGAHPPKMAAGKTGARTRFGGCIIPKRKVVYFKSRWSDQAALLAPTYIQWHRVMRQYEHGTPYSNPETEGLGLTANTHLYA</sequence>
<gene>
    <name evidence="2" type="ORF">KY290_000739</name>
</gene>
<feature type="region of interest" description="Disordered" evidence="1">
    <location>
        <begin position="1"/>
        <end position="30"/>
    </location>
</feature>
<protein>
    <submittedName>
        <fullName evidence="2">Uncharacterized protein</fullName>
    </submittedName>
</protein>
<reference evidence="2 3" key="1">
    <citation type="journal article" date="2021" name="bioRxiv">
        <title>Chromosome-scale and haplotype-resolved genome assembly of a tetraploid potato cultivar.</title>
        <authorList>
            <person name="Sun H."/>
            <person name="Jiao W.-B."/>
            <person name="Krause K."/>
            <person name="Campoy J.A."/>
            <person name="Goel M."/>
            <person name="Folz-Donahue K."/>
            <person name="Kukat C."/>
            <person name="Huettel B."/>
            <person name="Schneeberger K."/>
        </authorList>
    </citation>
    <scope>NUCLEOTIDE SEQUENCE [LARGE SCALE GENOMIC DNA]</scope>
    <source>
        <strain evidence="2">SolTubOtavaFocal</strain>
        <tissue evidence="2">Leaves</tissue>
    </source>
</reference>
<comment type="caution">
    <text evidence="2">The sequence shown here is derived from an EMBL/GenBank/DDBJ whole genome shotgun (WGS) entry which is preliminary data.</text>
</comment>
<feature type="compositionally biased region" description="Basic residues" evidence="1">
    <location>
        <begin position="1"/>
        <end position="11"/>
    </location>
</feature>
<dbReference type="EMBL" id="JAIVGD010000001">
    <property type="protein sequence ID" value="KAH0781141.1"/>
    <property type="molecule type" value="Genomic_DNA"/>
</dbReference>
<evidence type="ECO:0000313" key="3">
    <source>
        <dbReference type="Proteomes" id="UP000826656"/>
    </source>
</evidence>
<name>A0ABQ7WLK5_SOLTU</name>
<keyword evidence="3" id="KW-1185">Reference proteome</keyword>